<feature type="domain" description="Polymerase nucleotidyl transferase" evidence="1">
    <location>
        <begin position="10"/>
        <end position="79"/>
    </location>
</feature>
<accession>A0A9X2ZDS1</accession>
<dbReference type="InterPro" id="IPR002934">
    <property type="entry name" value="Polymerase_NTP_transf_dom"/>
</dbReference>
<dbReference type="PANTHER" id="PTHR37030:SF1">
    <property type="entry name" value="NUCLEOTIDYLTRANSFERASE"/>
    <property type="match status" value="1"/>
</dbReference>
<dbReference type="Pfam" id="PF01909">
    <property type="entry name" value="NTP_transf_2"/>
    <property type="match status" value="1"/>
</dbReference>
<comment type="caution">
    <text evidence="2">The sequence shown here is derived from an EMBL/GenBank/DDBJ whole genome shotgun (WGS) entry which is preliminary data.</text>
</comment>
<dbReference type="InterPro" id="IPR043519">
    <property type="entry name" value="NT_sf"/>
</dbReference>
<dbReference type="Proteomes" id="UP001155040">
    <property type="component" value="Unassembled WGS sequence"/>
</dbReference>
<protein>
    <submittedName>
        <fullName evidence="2">Nucleotidyltransferase</fullName>
    </submittedName>
</protein>
<name>A0A9X2ZDS1_9BACT</name>
<evidence type="ECO:0000259" key="1">
    <source>
        <dbReference type="Pfam" id="PF01909"/>
    </source>
</evidence>
<evidence type="ECO:0000313" key="3">
    <source>
        <dbReference type="Proteomes" id="UP001155040"/>
    </source>
</evidence>
<dbReference type="CDD" id="cd05403">
    <property type="entry name" value="NT_KNTase_like"/>
    <property type="match status" value="1"/>
</dbReference>
<feature type="non-terminal residue" evidence="2">
    <location>
        <position position="119"/>
    </location>
</feature>
<reference evidence="2" key="1">
    <citation type="submission" date="2022-08" db="EMBL/GenBank/DDBJ databases">
        <title>Genomic Encyclopedia of Type Strains, Phase V (KMG-V): Genome sequencing to study the core and pangenomes of soil and plant-associated prokaryotes.</title>
        <authorList>
            <person name="Whitman W."/>
        </authorList>
    </citation>
    <scope>NUCLEOTIDE SEQUENCE</scope>
    <source>
        <strain evidence="2">SP3012</strain>
    </source>
</reference>
<dbReference type="AlphaFoldDB" id="A0A9X2ZDS1"/>
<dbReference type="EMBL" id="JANUBF010000021">
    <property type="protein sequence ID" value="MCS4037584.1"/>
    <property type="molecule type" value="Genomic_DNA"/>
</dbReference>
<gene>
    <name evidence="2" type="ORF">GGQ01_002667</name>
</gene>
<dbReference type="PANTHER" id="PTHR37030">
    <property type="entry name" value="NUCLEOTIDYLTRANSFERASE"/>
    <property type="match status" value="1"/>
</dbReference>
<organism evidence="2 3">
    <name type="scientific">Salinibacter ruber</name>
    <dbReference type="NCBI Taxonomy" id="146919"/>
    <lineage>
        <taxon>Bacteria</taxon>
        <taxon>Pseudomonadati</taxon>
        <taxon>Rhodothermota</taxon>
        <taxon>Rhodothermia</taxon>
        <taxon>Rhodothermales</taxon>
        <taxon>Salinibacteraceae</taxon>
        <taxon>Salinibacter</taxon>
    </lineage>
</organism>
<dbReference type="SUPFAM" id="SSF81301">
    <property type="entry name" value="Nucleotidyltransferase"/>
    <property type="match status" value="1"/>
</dbReference>
<dbReference type="Gene3D" id="3.30.460.10">
    <property type="entry name" value="Beta Polymerase, domain 2"/>
    <property type="match status" value="1"/>
</dbReference>
<dbReference type="GO" id="GO:0016779">
    <property type="term" value="F:nucleotidyltransferase activity"/>
    <property type="evidence" value="ECO:0007669"/>
    <property type="project" value="InterPro"/>
</dbReference>
<dbReference type="RefSeq" id="WP_259091070.1">
    <property type="nucleotide sequence ID" value="NZ_JANTZY010000018.1"/>
</dbReference>
<proteinExistence type="predicted"/>
<evidence type="ECO:0000313" key="2">
    <source>
        <dbReference type="EMBL" id="MCS4037584.1"/>
    </source>
</evidence>
<sequence>MEPPVLDIIIERIVEVADPERIILFGSRARGEMGPHSDYDLLVVKPGVHRRKLAQRIYRNLIGVGEPVDVVVVTPQDLEQYADSHMVVIPNAEDHYTDWTVTDGRIAVAKKFHLSCTTS</sequence>